<organism evidence="2 3">
    <name type="scientific">Aliiroseovarius salicola</name>
    <dbReference type="NCBI Taxonomy" id="3009082"/>
    <lineage>
        <taxon>Bacteria</taxon>
        <taxon>Pseudomonadati</taxon>
        <taxon>Pseudomonadota</taxon>
        <taxon>Alphaproteobacteria</taxon>
        <taxon>Rhodobacterales</taxon>
        <taxon>Paracoccaceae</taxon>
        <taxon>Aliiroseovarius</taxon>
    </lineage>
</organism>
<dbReference type="InterPro" id="IPR009506">
    <property type="entry name" value="YjiS-like"/>
</dbReference>
<proteinExistence type="predicted"/>
<evidence type="ECO:0000313" key="2">
    <source>
        <dbReference type="EMBL" id="MDA5092789.1"/>
    </source>
</evidence>
<name>A0ABT4VX15_9RHOB</name>
<keyword evidence="3" id="KW-1185">Reference proteome</keyword>
<protein>
    <submittedName>
        <fullName evidence="2">DUF1127 domain-containing protein</fullName>
    </submittedName>
</protein>
<gene>
    <name evidence="2" type="ORF">O2N63_01655</name>
</gene>
<evidence type="ECO:0000313" key="3">
    <source>
        <dbReference type="Proteomes" id="UP001528040"/>
    </source>
</evidence>
<accession>A0ABT4VX15</accession>
<evidence type="ECO:0000259" key="1">
    <source>
        <dbReference type="Pfam" id="PF06568"/>
    </source>
</evidence>
<sequence length="78" mass="9275">MTTTILNFFTRPILQAETRNSKPQWRSHSREAADLLSMEDWMLNDIGISRATTVREARRLQRKAATEWMGPAWWRLRD</sequence>
<dbReference type="Proteomes" id="UP001528040">
    <property type="component" value="Unassembled WGS sequence"/>
</dbReference>
<comment type="caution">
    <text evidence="2">The sequence shown here is derived from an EMBL/GenBank/DDBJ whole genome shotgun (WGS) entry which is preliminary data.</text>
</comment>
<reference evidence="2 3" key="1">
    <citation type="submission" date="2023-01" db="EMBL/GenBank/DDBJ databases">
        <authorList>
            <person name="Yoon J.-W."/>
        </authorList>
    </citation>
    <scope>NUCLEOTIDE SEQUENCE [LARGE SCALE GENOMIC DNA]</scope>
    <source>
        <strain evidence="2 3">KMU-50</strain>
    </source>
</reference>
<dbReference type="Pfam" id="PF06568">
    <property type="entry name" value="YjiS-like"/>
    <property type="match status" value="1"/>
</dbReference>
<dbReference type="RefSeq" id="WP_271052343.1">
    <property type="nucleotide sequence ID" value="NZ_JAQIIO010000001.1"/>
</dbReference>
<dbReference type="EMBL" id="JAQIIO010000001">
    <property type="protein sequence ID" value="MDA5092789.1"/>
    <property type="molecule type" value="Genomic_DNA"/>
</dbReference>
<feature type="domain" description="YjiS-like" evidence="1">
    <location>
        <begin position="24"/>
        <end position="51"/>
    </location>
</feature>